<keyword evidence="1" id="KW-0805">Transcription regulation</keyword>
<dbReference type="PROSITE" id="PS50043">
    <property type="entry name" value="HTH_LUXR_2"/>
    <property type="match status" value="1"/>
</dbReference>
<dbReference type="CDD" id="cd06170">
    <property type="entry name" value="LuxR_C_like"/>
    <property type="match status" value="1"/>
</dbReference>
<evidence type="ECO:0000313" key="6">
    <source>
        <dbReference type="Proteomes" id="UP000199537"/>
    </source>
</evidence>
<dbReference type="AlphaFoldDB" id="A0A1I7N450"/>
<dbReference type="InterPro" id="IPR036388">
    <property type="entry name" value="WH-like_DNA-bd_sf"/>
</dbReference>
<dbReference type="InterPro" id="IPR000792">
    <property type="entry name" value="Tscrpt_reg_LuxR_C"/>
</dbReference>
<organism evidence="5 6">
    <name type="scientific">Thermoflavifilum thermophilum</name>
    <dbReference type="NCBI Taxonomy" id="1393122"/>
    <lineage>
        <taxon>Bacteria</taxon>
        <taxon>Pseudomonadati</taxon>
        <taxon>Bacteroidota</taxon>
        <taxon>Chitinophagia</taxon>
        <taxon>Chitinophagales</taxon>
        <taxon>Chitinophagaceae</taxon>
        <taxon>Thermoflavifilum</taxon>
    </lineage>
</organism>
<evidence type="ECO:0000259" key="4">
    <source>
        <dbReference type="PROSITE" id="PS50043"/>
    </source>
</evidence>
<keyword evidence="2" id="KW-0238">DNA-binding</keyword>
<protein>
    <submittedName>
        <fullName evidence="5">Regulatory protein, luxR family</fullName>
    </submittedName>
</protein>
<dbReference type="PANTHER" id="PTHR44688:SF16">
    <property type="entry name" value="DNA-BINDING TRANSCRIPTIONAL ACTIVATOR DEVR_DOSR"/>
    <property type="match status" value="1"/>
</dbReference>
<dbReference type="SUPFAM" id="SSF46894">
    <property type="entry name" value="C-terminal effector domain of the bipartite response regulators"/>
    <property type="match status" value="1"/>
</dbReference>
<dbReference type="Pfam" id="PF00196">
    <property type="entry name" value="GerE"/>
    <property type="match status" value="1"/>
</dbReference>
<dbReference type="Proteomes" id="UP000199537">
    <property type="component" value="Unassembled WGS sequence"/>
</dbReference>
<feature type="domain" description="HTH luxR-type" evidence="4">
    <location>
        <begin position="142"/>
        <end position="207"/>
    </location>
</feature>
<reference evidence="6" key="1">
    <citation type="submission" date="2016-10" db="EMBL/GenBank/DDBJ databases">
        <authorList>
            <person name="Varghese N."/>
            <person name="Submissions S."/>
        </authorList>
    </citation>
    <scope>NUCLEOTIDE SEQUENCE [LARGE SCALE GENOMIC DNA]</scope>
    <source>
        <strain evidence="6">DSM 14807</strain>
    </source>
</reference>
<dbReference type="EMBL" id="FPCJ01000001">
    <property type="protein sequence ID" value="SFV29376.1"/>
    <property type="molecule type" value="Genomic_DNA"/>
</dbReference>
<dbReference type="RefSeq" id="WP_177224085.1">
    <property type="nucleotide sequence ID" value="NZ_FPCJ01000001.1"/>
</dbReference>
<gene>
    <name evidence="5" type="ORF">SAMN05660895_0539</name>
</gene>
<dbReference type="InterPro" id="IPR016032">
    <property type="entry name" value="Sig_transdc_resp-reg_C-effctor"/>
</dbReference>
<proteinExistence type="predicted"/>
<dbReference type="Gene3D" id="3.30.450.20">
    <property type="entry name" value="PAS domain"/>
    <property type="match status" value="1"/>
</dbReference>
<sequence>MKIPVPALFSGYFASTHVMACLFDLNTKDMVWCNDAFKHSMGYAEPQKTKTSLYFWRHRIHADDWPLILHICKCIRNGRDMCAGVFRLRCTGLHEHWVCGLFYHVADLTDSYLFIRLFESCLIVNTPEQLQTWIHHIKGSHPVPEIHRLTRTELLVLCLLAKGMTHVEIAHQLHRSLHTIRTHVAHIKEKFQLHHTSQLIALAHRMGISEDTSGNQYLSDQNGYTFF</sequence>
<dbReference type="SMART" id="SM00421">
    <property type="entry name" value="HTH_LUXR"/>
    <property type="match status" value="1"/>
</dbReference>
<evidence type="ECO:0000256" key="1">
    <source>
        <dbReference type="ARBA" id="ARBA00023015"/>
    </source>
</evidence>
<keyword evidence="3" id="KW-0804">Transcription</keyword>
<dbReference type="STRING" id="1393122.SAMN05660895_0539"/>
<evidence type="ECO:0000256" key="2">
    <source>
        <dbReference type="ARBA" id="ARBA00023125"/>
    </source>
</evidence>
<dbReference type="InterPro" id="IPR035965">
    <property type="entry name" value="PAS-like_dom_sf"/>
</dbReference>
<dbReference type="SUPFAM" id="SSF55785">
    <property type="entry name" value="PYP-like sensor domain (PAS domain)"/>
    <property type="match status" value="1"/>
</dbReference>
<dbReference type="PRINTS" id="PR00038">
    <property type="entry name" value="HTHLUXR"/>
</dbReference>
<evidence type="ECO:0000313" key="5">
    <source>
        <dbReference type="EMBL" id="SFV29376.1"/>
    </source>
</evidence>
<dbReference type="PANTHER" id="PTHR44688">
    <property type="entry name" value="DNA-BINDING TRANSCRIPTIONAL ACTIVATOR DEVR_DOSR"/>
    <property type="match status" value="1"/>
</dbReference>
<name>A0A1I7N450_9BACT</name>
<dbReference type="Gene3D" id="1.10.10.10">
    <property type="entry name" value="Winged helix-like DNA-binding domain superfamily/Winged helix DNA-binding domain"/>
    <property type="match status" value="1"/>
</dbReference>
<evidence type="ECO:0000256" key="3">
    <source>
        <dbReference type="ARBA" id="ARBA00023163"/>
    </source>
</evidence>
<accession>A0A1I7N450</accession>
<keyword evidence="6" id="KW-1185">Reference proteome</keyword>
<dbReference type="GO" id="GO:0003677">
    <property type="term" value="F:DNA binding"/>
    <property type="evidence" value="ECO:0007669"/>
    <property type="project" value="UniProtKB-KW"/>
</dbReference>
<dbReference type="GO" id="GO:0006355">
    <property type="term" value="P:regulation of DNA-templated transcription"/>
    <property type="evidence" value="ECO:0007669"/>
    <property type="project" value="InterPro"/>
</dbReference>